<sequence>MKAVLIASAVCAAWCAAPVAAQQALTDAAQSNSAVTVEAITGPVSEAPANEHVTYSGHEWTTPSAQGSYFGGANPCLIGTGGGAAGGPVAFSLNLGRNDEGCNRRSDAAAWHAMGFDNVAVSRMCQDIKSADAFFAATGSICPGADRSRYHMADGSTAPVASLVSNSRAIAANPYSGPVDFSNPAVQAAIHQEAMRMLAAGAVPGYPATTTPVDPRSGTPLRR</sequence>
<dbReference type="AlphaFoldDB" id="A0A160TJU4"/>
<protein>
    <submittedName>
        <fullName evidence="1">Uncharacterized protein</fullName>
    </submittedName>
</protein>
<name>A0A160TJU4_9ZZZZ</name>
<proteinExistence type="predicted"/>
<accession>A0A160TJU4</accession>
<reference evidence="1" key="1">
    <citation type="submission" date="2015-10" db="EMBL/GenBank/DDBJ databases">
        <authorList>
            <person name="Gilbert D.G."/>
        </authorList>
    </citation>
    <scope>NUCLEOTIDE SEQUENCE</scope>
</reference>
<evidence type="ECO:0000313" key="1">
    <source>
        <dbReference type="EMBL" id="CUS44701.1"/>
    </source>
</evidence>
<organism evidence="1">
    <name type="scientific">hydrothermal vent metagenome</name>
    <dbReference type="NCBI Taxonomy" id="652676"/>
    <lineage>
        <taxon>unclassified sequences</taxon>
        <taxon>metagenomes</taxon>
        <taxon>ecological metagenomes</taxon>
    </lineage>
</organism>
<gene>
    <name evidence="1" type="ORF">MGWOODY_Smn2523</name>
</gene>
<dbReference type="EMBL" id="CZQE01000168">
    <property type="protein sequence ID" value="CUS44701.1"/>
    <property type="molecule type" value="Genomic_DNA"/>
</dbReference>